<accession>A0ABQ4HZI3</accession>
<dbReference type="Proteomes" id="UP000647017">
    <property type="component" value="Unassembled WGS sequence"/>
</dbReference>
<dbReference type="Gene3D" id="3.40.50.300">
    <property type="entry name" value="P-loop containing nucleotide triphosphate hydrolases"/>
    <property type="match status" value="1"/>
</dbReference>
<dbReference type="NCBIfam" id="NF033114">
    <property type="entry name" value="phos_trans_CPT"/>
    <property type="match status" value="1"/>
</dbReference>
<dbReference type="InterPro" id="IPR012853">
    <property type="entry name" value="CPT"/>
</dbReference>
<dbReference type="InterPro" id="IPR027417">
    <property type="entry name" value="P-loop_NTPase"/>
</dbReference>
<protein>
    <submittedName>
        <fullName evidence="1">O-phosphotransferase</fullName>
    </submittedName>
</protein>
<dbReference type="Pfam" id="PF07931">
    <property type="entry name" value="CPT"/>
    <property type="match status" value="1"/>
</dbReference>
<sequence length="204" mass="21417">MQIAVYDPSARSVLRTPGTGAGPDPYRDHMSKQVIVLNGGSSAGKSGIVRCLQAILPDPWLAVGVDRLIEAMPATMRSPESIDFAADGTVIVGPEFDRLQEAWMAGVAATVGAGAHVIVDDVFLGGAGSQQRWRAVLDGLDVLWVGVRCAAEVAAGREIARGDRVRGMAAAQADSVHQGVVYDVEVDTTHTESIVCARTIAARL</sequence>
<proteinExistence type="predicted"/>
<evidence type="ECO:0000313" key="2">
    <source>
        <dbReference type="Proteomes" id="UP000647017"/>
    </source>
</evidence>
<dbReference type="PIRSF" id="PIRSF007531">
    <property type="entry name" value="CPT"/>
    <property type="match status" value="1"/>
</dbReference>
<dbReference type="SUPFAM" id="SSF52540">
    <property type="entry name" value="P-loop containing nucleoside triphosphate hydrolases"/>
    <property type="match status" value="1"/>
</dbReference>
<dbReference type="EMBL" id="BOOZ01000026">
    <property type="protein sequence ID" value="GIJ11022.1"/>
    <property type="molecule type" value="Genomic_DNA"/>
</dbReference>
<name>A0ABQ4HZI3_9ACTN</name>
<reference evidence="1 2" key="1">
    <citation type="submission" date="2021-01" db="EMBL/GenBank/DDBJ databases">
        <title>Whole genome shotgun sequence of Verrucosispora andamanensis NBRC 109075.</title>
        <authorList>
            <person name="Komaki H."/>
            <person name="Tamura T."/>
        </authorList>
    </citation>
    <scope>NUCLEOTIDE SEQUENCE [LARGE SCALE GENOMIC DNA]</scope>
    <source>
        <strain evidence="1 2">NBRC 109075</strain>
    </source>
</reference>
<organism evidence="1 2">
    <name type="scientific">Micromonospora andamanensis</name>
    <dbReference type="NCBI Taxonomy" id="1287068"/>
    <lineage>
        <taxon>Bacteria</taxon>
        <taxon>Bacillati</taxon>
        <taxon>Actinomycetota</taxon>
        <taxon>Actinomycetes</taxon>
        <taxon>Micromonosporales</taxon>
        <taxon>Micromonosporaceae</taxon>
        <taxon>Micromonospora</taxon>
    </lineage>
</organism>
<keyword evidence="2" id="KW-1185">Reference proteome</keyword>
<evidence type="ECO:0000313" key="1">
    <source>
        <dbReference type="EMBL" id="GIJ11022.1"/>
    </source>
</evidence>
<comment type="caution">
    <text evidence="1">The sequence shown here is derived from an EMBL/GenBank/DDBJ whole genome shotgun (WGS) entry which is preliminary data.</text>
</comment>
<gene>
    <name evidence="1" type="ORF">Van01_42360</name>
</gene>